<sequence>MNPPHGFHDSPHDQYGYGFPAGNYEVLWPEPEDPNAAYSNAFCDPNHVAYPATMIPLSTIQPADKLPPNGVFQVPGSGPNSQIHYTFRTPPQPQARATPSLSFQSQSQVQVQVQEHTSVRRLARPGTYIPSPSTKRQKVNHPHPSANEHADGAATALERCYSQTGSQSTCCSSCPEGVPCAEPDCQLDVATACTDCDGGIPRCNELNCFDAAFEDQQLSVDHFEQEEARLSAWDNTAWTSQTSRTSSQPFTDSMVDSSLMRFDEFDFQDSMSPSLPPTPNVPSYPETFPSGPIGELSGTGALFTSPDGWSPKPEFGAASIDHFSCHCCKWKDENGDVCGQVRENEASLQMHIVKEHLVDLDKSSNYRCQWEDCGRLAKRGEEKSGFSQRGKLERHLATHTGYKCAKCKICGKEFSAQQSLTQHMNLHEKIKPWKCKYCNKAFPQQSACTIHERTHTGDKPLKCEECGKQFSESSNLSKHRKTHGEKGMHCCQYFGCTKSFHRLDQLRRHHAVHSKELARASPVSTVKSEGDM</sequence>
<dbReference type="FunFam" id="3.30.160.60:FF:001602">
    <property type="entry name" value="Zinc finger protein 490"/>
    <property type="match status" value="1"/>
</dbReference>
<feature type="domain" description="C2H2-type" evidence="10">
    <location>
        <begin position="433"/>
        <end position="460"/>
    </location>
</feature>
<dbReference type="PANTHER" id="PTHR23235">
    <property type="entry name" value="KRUEPPEL-LIKE TRANSCRIPTION FACTOR"/>
    <property type="match status" value="1"/>
</dbReference>
<gene>
    <name evidence="11" type="ORF">BP5553_01949</name>
</gene>
<evidence type="ECO:0000256" key="8">
    <source>
        <dbReference type="PROSITE-ProRule" id="PRU00042"/>
    </source>
</evidence>
<keyword evidence="7" id="KW-0539">Nucleus</keyword>
<comment type="similarity">
    <text evidence="2">Belongs to the krueppel C2H2-type zinc-finger protein family.</text>
</comment>
<dbReference type="Proteomes" id="UP000254866">
    <property type="component" value="Unassembled WGS sequence"/>
</dbReference>
<dbReference type="PROSITE" id="PS50157">
    <property type="entry name" value="ZINC_FINGER_C2H2_2"/>
    <property type="match status" value="4"/>
</dbReference>
<dbReference type="PROSITE" id="PS00028">
    <property type="entry name" value="ZINC_FINGER_C2H2_1"/>
    <property type="match status" value="4"/>
</dbReference>
<keyword evidence="6" id="KW-0862">Zinc</keyword>
<evidence type="ECO:0000256" key="2">
    <source>
        <dbReference type="ARBA" id="ARBA00006991"/>
    </source>
</evidence>
<protein>
    <recommendedName>
        <fullName evidence="10">C2H2-type domain-containing protein</fullName>
    </recommendedName>
</protein>
<dbReference type="OrthoDB" id="3437960at2759"/>
<dbReference type="SUPFAM" id="SSF57667">
    <property type="entry name" value="beta-beta-alpha zinc fingers"/>
    <property type="match status" value="3"/>
</dbReference>
<evidence type="ECO:0000256" key="7">
    <source>
        <dbReference type="ARBA" id="ARBA00023242"/>
    </source>
</evidence>
<dbReference type="EMBL" id="NPIC01000001">
    <property type="protein sequence ID" value="RDL41970.1"/>
    <property type="molecule type" value="Genomic_DNA"/>
</dbReference>
<dbReference type="RefSeq" id="XP_031874626.1">
    <property type="nucleotide sequence ID" value="XM_032010572.1"/>
</dbReference>
<feature type="region of interest" description="Disordered" evidence="9">
    <location>
        <begin position="125"/>
        <end position="151"/>
    </location>
</feature>
<dbReference type="GO" id="GO:0000981">
    <property type="term" value="F:DNA-binding transcription factor activity, RNA polymerase II-specific"/>
    <property type="evidence" value="ECO:0007669"/>
    <property type="project" value="TreeGrafter"/>
</dbReference>
<evidence type="ECO:0000256" key="6">
    <source>
        <dbReference type="ARBA" id="ARBA00022833"/>
    </source>
</evidence>
<proteinExistence type="inferred from homology"/>
<evidence type="ECO:0000313" key="11">
    <source>
        <dbReference type="EMBL" id="RDL41970.1"/>
    </source>
</evidence>
<evidence type="ECO:0000256" key="4">
    <source>
        <dbReference type="ARBA" id="ARBA00022737"/>
    </source>
</evidence>
<keyword evidence="4" id="KW-0677">Repeat</keyword>
<dbReference type="InterPro" id="IPR013087">
    <property type="entry name" value="Znf_C2H2_type"/>
</dbReference>
<comment type="caution">
    <text evidence="11">The sequence shown here is derived from an EMBL/GenBank/DDBJ whole genome shotgun (WGS) entry which is preliminary data.</text>
</comment>
<accession>A0A370U2G1</accession>
<dbReference type="GO" id="GO:0000978">
    <property type="term" value="F:RNA polymerase II cis-regulatory region sequence-specific DNA binding"/>
    <property type="evidence" value="ECO:0007669"/>
    <property type="project" value="TreeGrafter"/>
</dbReference>
<evidence type="ECO:0000256" key="3">
    <source>
        <dbReference type="ARBA" id="ARBA00022723"/>
    </source>
</evidence>
<evidence type="ECO:0000259" key="10">
    <source>
        <dbReference type="PROSITE" id="PS50157"/>
    </source>
</evidence>
<feature type="domain" description="C2H2-type" evidence="10">
    <location>
        <begin position="461"/>
        <end position="488"/>
    </location>
</feature>
<dbReference type="InterPro" id="IPR036236">
    <property type="entry name" value="Znf_C2H2_sf"/>
</dbReference>
<dbReference type="AlphaFoldDB" id="A0A370U2G1"/>
<evidence type="ECO:0000256" key="9">
    <source>
        <dbReference type="SAM" id="MobiDB-lite"/>
    </source>
</evidence>
<feature type="domain" description="C2H2-type" evidence="10">
    <location>
        <begin position="402"/>
        <end position="432"/>
    </location>
</feature>
<dbReference type="FunFam" id="3.30.160.60:FF:000557">
    <property type="entry name" value="zinc finger and SCAN domain-containing protein 29"/>
    <property type="match status" value="1"/>
</dbReference>
<evidence type="ECO:0000256" key="1">
    <source>
        <dbReference type="ARBA" id="ARBA00003767"/>
    </source>
</evidence>
<dbReference type="SMART" id="SM00355">
    <property type="entry name" value="ZnF_C2H2"/>
    <property type="match status" value="6"/>
</dbReference>
<name>A0A370U2G1_9HELO</name>
<evidence type="ECO:0000313" key="12">
    <source>
        <dbReference type="Proteomes" id="UP000254866"/>
    </source>
</evidence>
<dbReference type="STRING" id="2656787.A0A370U2G1"/>
<organism evidence="11 12">
    <name type="scientific">Venustampulla echinocandica</name>
    <dbReference type="NCBI Taxonomy" id="2656787"/>
    <lineage>
        <taxon>Eukaryota</taxon>
        <taxon>Fungi</taxon>
        <taxon>Dikarya</taxon>
        <taxon>Ascomycota</taxon>
        <taxon>Pezizomycotina</taxon>
        <taxon>Leotiomycetes</taxon>
        <taxon>Helotiales</taxon>
        <taxon>Pleuroascaceae</taxon>
        <taxon>Venustampulla</taxon>
    </lineage>
</organism>
<evidence type="ECO:0000256" key="5">
    <source>
        <dbReference type="ARBA" id="ARBA00022771"/>
    </source>
</evidence>
<dbReference type="Gene3D" id="3.30.160.60">
    <property type="entry name" value="Classic Zinc Finger"/>
    <property type="match status" value="4"/>
</dbReference>
<dbReference type="GO" id="GO:0008270">
    <property type="term" value="F:zinc ion binding"/>
    <property type="evidence" value="ECO:0007669"/>
    <property type="project" value="UniProtKB-KW"/>
</dbReference>
<comment type="function">
    <text evidence="1">May be involved in transcriptional regulation.</text>
</comment>
<keyword evidence="5 8" id="KW-0863">Zinc-finger</keyword>
<keyword evidence="12" id="KW-1185">Reference proteome</keyword>
<dbReference type="PANTHER" id="PTHR23235:SF142">
    <property type="entry name" value="ZINC FINGER PROTEIN 384"/>
    <property type="match status" value="1"/>
</dbReference>
<reference evidence="11 12" key="1">
    <citation type="journal article" date="2018" name="IMA Fungus">
        <title>IMA Genome-F 9: Draft genome sequence of Annulohypoxylon stygium, Aspergillus mulundensis, Berkeleyomyces basicola (syn. Thielaviopsis basicola), Ceratocystis smalleyi, two Cercospora beticola strains, Coleophoma cylindrospora, Fusarium fracticaudum, Phialophora cf. hyalina, and Morchella septimelata.</title>
        <authorList>
            <person name="Wingfield B.D."/>
            <person name="Bills G.F."/>
            <person name="Dong Y."/>
            <person name="Huang W."/>
            <person name="Nel W.J."/>
            <person name="Swalarsk-Parry B.S."/>
            <person name="Vaghefi N."/>
            <person name="Wilken P.M."/>
            <person name="An Z."/>
            <person name="de Beer Z.W."/>
            <person name="De Vos L."/>
            <person name="Chen L."/>
            <person name="Duong T.A."/>
            <person name="Gao Y."/>
            <person name="Hammerbacher A."/>
            <person name="Kikkert J.R."/>
            <person name="Li Y."/>
            <person name="Li H."/>
            <person name="Li K."/>
            <person name="Li Q."/>
            <person name="Liu X."/>
            <person name="Ma X."/>
            <person name="Naidoo K."/>
            <person name="Pethybridge S.J."/>
            <person name="Sun J."/>
            <person name="Steenkamp E.T."/>
            <person name="van der Nest M.A."/>
            <person name="van Wyk S."/>
            <person name="Wingfield M.J."/>
            <person name="Xiong C."/>
            <person name="Yue Q."/>
            <person name="Zhang X."/>
        </authorList>
    </citation>
    <scope>NUCLEOTIDE SEQUENCE [LARGE SCALE GENOMIC DNA]</scope>
    <source>
        <strain evidence="11 12">BP 5553</strain>
    </source>
</reference>
<feature type="domain" description="C2H2-type" evidence="10">
    <location>
        <begin position="489"/>
        <end position="518"/>
    </location>
</feature>
<dbReference type="GeneID" id="43594798"/>
<dbReference type="Pfam" id="PF00096">
    <property type="entry name" value="zf-C2H2"/>
    <property type="match status" value="3"/>
</dbReference>
<keyword evidence="3" id="KW-0479">Metal-binding</keyword>